<sequence>MAYVFWKMVMKKYPKVRVGLNAIGKLQQCIQEAQIDGRYDQWSCVMARYCVCRYRPKKKENNMGGVKNDLPLGVHKERFAIVHVSYSRNLLNIRHWRDATITETFQRKLSMGYM</sequence>
<accession>A0A9P0PBD2</accession>
<name>A0A9P0PBD2_ACAOB</name>
<evidence type="ECO:0000313" key="1">
    <source>
        <dbReference type="EMBL" id="CAH1976536.1"/>
    </source>
</evidence>
<dbReference type="EMBL" id="CAKOFQ010006848">
    <property type="protein sequence ID" value="CAH1976536.1"/>
    <property type="molecule type" value="Genomic_DNA"/>
</dbReference>
<dbReference type="OrthoDB" id="6624193at2759"/>
<gene>
    <name evidence="1" type="ORF">ACAOBT_LOCUS12167</name>
</gene>
<reference evidence="1" key="1">
    <citation type="submission" date="2022-03" db="EMBL/GenBank/DDBJ databases">
        <authorList>
            <person name="Sayadi A."/>
        </authorList>
    </citation>
    <scope>NUCLEOTIDE SEQUENCE</scope>
</reference>
<evidence type="ECO:0000313" key="2">
    <source>
        <dbReference type="Proteomes" id="UP001152888"/>
    </source>
</evidence>
<dbReference type="Proteomes" id="UP001152888">
    <property type="component" value="Unassembled WGS sequence"/>
</dbReference>
<dbReference type="AlphaFoldDB" id="A0A9P0PBD2"/>
<protein>
    <submittedName>
        <fullName evidence="1">Uncharacterized protein</fullName>
    </submittedName>
</protein>
<comment type="caution">
    <text evidence="1">The sequence shown here is derived from an EMBL/GenBank/DDBJ whole genome shotgun (WGS) entry which is preliminary data.</text>
</comment>
<organism evidence="1 2">
    <name type="scientific">Acanthoscelides obtectus</name>
    <name type="common">Bean weevil</name>
    <name type="synonym">Bruchus obtectus</name>
    <dbReference type="NCBI Taxonomy" id="200917"/>
    <lineage>
        <taxon>Eukaryota</taxon>
        <taxon>Metazoa</taxon>
        <taxon>Ecdysozoa</taxon>
        <taxon>Arthropoda</taxon>
        <taxon>Hexapoda</taxon>
        <taxon>Insecta</taxon>
        <taxon>Pterygota</taxon>
        <taxon>Neoptera</taxon>
        <taxon>Endopterygota</taxon>
        <taxon>Coleoptera</taxon>
        <taxon>Polyphaga</taxon>
        <taxon>Cucujiformia</taxon>
        <taxon>Chrysomeloidea</taxon>
        <taxon>Chrysomelidae</taxon>
        <taxon>Bruchinae</taxon>
        <taxon>Bruchini</taxon>
        <taxon>Acanthoscelides</taxon>
    </lineage>
</organism>
<proteinExistence type="predicted"/>
<keyword evidence="2" id="KW-1185">Reference proteome</keyword>